<comment type="similarity">
    <text evidence="5">Belongs to the acetokinase family.</text>
</comment>
<feature type="region of interest" description="Disordered" evidence="6">
    <location>
        <begin position="1"/>
        <end position="23"/>
    </location>
</feature>
<dbReference type="EMBL" id="NRSG01000201">
    <property type="protein sequence ID" value="MBK1660679.1"/>
    <property type="molecule type" value="Genomic_DNA"/>
</dbReference>
<evidence type="ECO:0000256" key="2">
    <source>
        <dbReference type="ARBA" id="ARBA00022741"/>
    </source>
</evidence>
<evidence type="ECO:0000313" key="7">
    <source>
        <dbReference type="EMBL" id="MBK1660679.1"/>
    </source>
</evidence>
<evidence type="ECO:0000256" key="4">
    <source>
        <dbReference type="ARBA" id="ARBA00022840"/>
    </source>
</evidence>
<gene>
    <name evidence="7" type="ORF">CKO45_20880</name>
</gene>
<protein>
    <recommendedName>
        <fullName evidence="9">Acetate kinase</fullName>
    </recommendedName>
</protein>
<evidence type="ECO:0000313" key="8">
    <source>
        <dbReference type="Proteomes" id="UP000697995"/>
    </source>
</evidence>
<keyword evidence="8" id="KW-1185">Reference proteome</keyword>
<dbReference type="Pfam" id="PF00871">
    <property type="entry name" value="Acetate_kinase"/>
    <property type="match status" value="2"/>
</dbReference>
<keyword evidence="2" id="KW-0547">Nucleotide-binding</keyword>
<dbReference type="SUPFAM" id="SSF53067">
    <property type="entry name" value="Actin-like ATPase domain"/>
    <property type="match status" value="2"/>
</dbReference>
<proteinExistence type="inferred from homology"/>
<keyword evidence="3 5" id="KW-0418">Kinase</keyword>
<evidence type="ECO:0000256" key="6">
    <source>
        <dbReference type="SAM" id="MobiDB-lite"/>
    </source>
</evidence>
<dbReference type="PANTHER" id="PTHR21060:SF21">
    <property type="entry name" value="ACETATE KINASE"/>
    <property type="match status" value="1"/>
</dbReference>
<accession>A0ABS1D494</accession>
<dbReference type="PRINTS" id="PR00471">
    <property type="entry name" value="ACETATEKNASE"/>
</dbReference>
<evidence type="ECO:0000256" key="3">
    <source>
        <dbReference type="ARBA" id="ARBA00022777"/>
    </source>
</evidence>
<evidence type="ECO:0000256" key="5">
    <source>
        <dbReference type="RuleBase" id="RU003835"/>
    </source>
</evidence>
<name>A0ABS1D494_9PROT</name>
<keyword evidence="4" id="KW-0067">ATP-binding</keyword>
<dbReference type="Proteomes" id="UP000697995">
    <property type="component" value="Unassembled WGS sequence"/>
</dbReference>
<evidence type="ECO:0008006" key="9">
    <source>
        <dbReference type="Google" id="ProtNLM"/>
    </source>
</evidence>
<dbReference type="InterPro" id="IPR000890">
    <property type="entry name" value="Aliphatic_acid_kin_short-chain"/>
</dbReference>
<evidence type="ECO:0000256" key="1">
    <source>
        <dbReference type="ARBA" id="ARBA00022679"/>
    </source>
</evidence>
<dbReference type="Gene3D" id="3.30.420.40">
    <property type="match status" value="2"/>
</dbReference>
<comment type="caution">
    <text evidence="7">The sequence shown here is derived from an EMBL/GenBank/DDBJ whole genome shotgun (WGS) entry which is preliminary data.</text>
</comment>
<organism evidence="7 8">
    <name type="scientific">Paracraurococcus ruber</name>
    <dbReference type="NCBI Taxonomy" id="77675"/>
    <lineage>
        <taxon>Bacteria</taxon>
        <taxon>Pseudomonadati</taxon>
        <taxon>Pseudomonadota</taxon>
        <taxon>Alphaproteobacteria</taxon>
        <taxon>Acetobacterales</taxon>
        <taxon>Roseomonadaceae</taxon>
        <taxon>Paracraurococcus</taxon>
    </lineage>
</organism>
<dbReference type="InterPro" id="IPR043129">
    <property type="entry name" value="ATPase_NBD"/>
</dbReference>
<reference evidence="7 8" key="1">
    <citation type="journal article" date="2020" name="Microorganisms">
        <title>Osmotic Adaptation and Compatible Solute Biosynthesis of Phototrophic Bacteria as Revealed from Genome Analyses.</title>
        <authorList>
            <person name="Imhoff J.F."/>
            <person name="Rahn T."/>
            <person name="Kunzel S."/>
            <person name="Keller A."/>
            <person name="Neulinger S.C."/>
        </authorList>
    </citation>
    <scope>NUCLEOTIDE SEQUENCE [LARGE SCALE GENOMIC DNA]</scope>
    <source>
        <strain evidence="7 8">DSM 15382</strain>
    </source>
</reference>
<dbReference type="PANTHER" id="PTHR21060">
    <property type="entry name" value="ACETATE KINASE"/>
    <property type="match status" value="1"/>
</dbReference>
<sequence>MRMRSAVRSTSLSHPLSLRADSCRDPGRVRRAMAQGVSLLSTPCAASPDSTLSRRGRSARCIASGWFILRQSISRTLARPAVQEIALRPARCGTPGPASDHGARPPPALEPRVSDLVLVLDAGPASLALQVHAAAGLDLLWATEVHGIGGRPGFTARGAQHRLLAAHGWRAEEAPGDHHAALAAIVAWLDEAAAGRRVIGIGHRFGHGGDLPSPLRVEPALLRRLEALSADAPGLAGLRATMAVFPDVPQVACFESSFHLRRRLPGRAAPADDLGAAPGRHGLSYEHLCRRLAAEDPALASGRTVIVHLGRRTSLCAVRAGRSLDSVDLQRWEDEAAPHPGDGVAMDGLPGDTPDRRAKAEALAAFVWRVRREIGALVAVLGGLDTLVFTAAVGEGSASMRAAICHGLGCFGIALAPARNAIGAREIGRAGAPVRVLVRHSDAALMVAEHVVESLGAGCLAAA</sequence>
<keyword evidence="1 5" id="KW-0808">Transferase</keyword>